<gene>
    <name evidence="2" type="ORF">WJX74_000720</name>
</gene>
<evidence type="ECO:0008006" key="4">
    <source>
        <dbReference type="Google" id="ProtNLM"/>
    </source>
</evidence>
<organism evidence="2 3">
    <name type="scientific">Apatococcus lobatus</name>
    <dbReference type="NCBI Taxonomy" id="904363"/>
    <lineage>
        <taxon>Eukaryota</taxon>
        <taxon>Viridiplantae</taxon>
        <taxon>Chlorophyta</taxon>
        <taxon>core chlorophytes</taxon>
        <taxon>Trebouxiophyceae</taxon>
        <taxon>Chlorellales</taxon>
        <taxon>Chlorellaceae</taxon>
        <taxon>Apatococcus</taxon>
    </lineage>
</organism>
<proteinExistence type="predicted"/>
<dbReference type="AlphaFoldDB" id="A0AAW1QU50"/>
<reference evidence="2 3" key="1">
    <citation type="journal article" date="2024" name="Nat. Commun.">
        <title>Phylogenomics reveals the evolutionary origins of lichenization in chlorophyte algae.</title>
        <authorList>
            <person name="Puginier C."/>
            <person name="Libourel C."/>
            <person name="Otte J."/>
            <person name="Skaloud P."/>
            <person name="Haon M."/>
            <person name="Grisel S."/>
            <person name="Petersen M."/>
            <person name="Berrin J.G."/>
            <person name="Delaux P.M."/>
            <person name="Dal Grande F."/>
            <person name="Keller J."/>
        </authorList>
    </citation>
    <scope>NUCLEOTIDE SEQUENCE [LARGE SCALE GENOMIC DNA]</scope>
    <source>
        <strain evidence="2 3">SAG 2145</strain>
    </source>
</reference>
<name>A0AAW1QU50_9CHLO</name>
<evidence type="ECO:0000256" key="1">
    <source>
        <dbReference type="SAM" id="MobiDB-lite"/>
    </source>
</evidence>
<protein>
    <recommendedName>
        <fullName evidence="4">BAR domain-containing protein</fullName>
    </recommendedName>
</protein>
<accession>A0AAW1QU50</accession>
<dbReference type="EMBL" id="JALJOS010000026">
    <property type="protein sequence ID" value="KAK9825014.1"/>
    <property type="molecule type" value="Genomic_DNA"/>
</dbReference>
<comment type="caution">
    <text evidence="2">The sequence shown here is derived from an EMBL/GenBank/DDBJ whole genome shotgun (WGS) entry which is preliminary data.</text>
</comment>
<sequence>MGAGWRRFAEKSKQKWHITTEKAFVSTSNTRNEAMMREAGDFANHLKRCEKDIRSLKNATEGMLNTTKIVMSAPLPRVYEDAGGGKANPVAAAPGPTGTIGGDFRVEELTRVSKETSKKLEAEVLAPMQRWTTAYNTVLTRMQRLEGVRLEVDSRRRTVAELARKIDRQRAKLPQTRSKGEFEMEQTIKKMQHKENKLSGSRQTFKEQEALVYQQLAQLIRDAVWLKSYLAAVMRLEQEAFQHAYGALGPTKGTLPAIPALPPVAEPPIGTPGTPDHGLPITGREPSPQNVPGLPQPMRSLSNKVMRRPLPGKENGPQPYSNMPGGPPGPAMASANPYTKESYGGQEPLGPPTAINRLARPQSGAYDRYAEPAYQQNAVPAW</sequence>
<feature type="region of interest" description="Disordered" evidence="1">
    <location>
        <begin position="268"/>
        <end position="382"/>
    </location>
</feature>
<dbReference type="Proteomes" id="UP001438707">
    <property type="component" value="Unassembled WGS sequence"/>
</dbReference>
<dbReference type="Gene3D" id="1.20.1270.60">
    <property type="entry name" value="Arfaptin homology (AH) domain/BAR domain"/>
    <property type="match status" value="1"/>
</dbReference>
<evidence type="ECO:0000313" key="3">
    <source>
        <dbReference type="Proteomes" id="UP001438707"/>
    </source>
</evidence>
<keyword evidence="3" id="KW-1185">Reference proteome</keyword>
<dbReference type="SUPFAM" id="SSF103657">
    <property type="entry name" value="BAR/IMD domain-like"/>
    <property type="match status" value="1"/>
</dbReference>
<dbReference type="InterPro" id="IPR027267">
    <property type="entry name" value="AH/BAR_dom_sf"/>
</dbReference>
<evidence type="ECO:0000313" key="2">
    <source>
        <dbReference type="EMBL" id="KAK9825014.1"/>
    </source>
</evidence>